<dbReference type="RefSeq" id="WP_084917434.1">
    <property type="nucleotide sequence ID" value="NZ_JABTEW010000002.1"/>
</dbReference>
<dbReference type="AlphaFoldDB" id="A0ABD6RKL7"/>
<dbReference type="EMBL" id="NCUU01000041">
    <property type="protein sequence ID" value="ORO74248.1"/>
    <property type="molecule type" value="Genomic_DNA"/>
</dbReference>
<evidence type="ECO:0000313" key="2">
    <source>
        <dbReference type="Proteomes" id="UP000193111"/>
    </source>
</evidence>
<protein>
    <recommendedName>
        <fullName evidence="3">DUF4176 domain-containing protein</fullName>
    </recommendedName>
</protein>
<name>A0ABD6RKL7_STROR</name>
<dbReference type="Proteomes" id="UP000193111">
    <property type="component" value="Unassembled WGS sequence"/>
</dbReference>
<dbReference type="InterPro" id="IPR025233">
    <property type="entry name" value="DUF4176"/>
</dbReference>
<organism evidence="1 2">
    <name type="scientific">Streptococcus oralis subsp. oralis</name>
    <dbReference type="NCBI Taxonomy" id="1891914"/>
    <lineage>
        <taxon>Bacteria</taxon>
        <taxon>Bacillati</taxon>
        <taxon>Bacillota</taxon>
        <taxon>Bacilli</taxon>
        <taxon>Lactobacillales</taxon>
        <taxon>Streptococcaceae</taxon>
        <taxon>Streptococcus</taxon>
    </lineage>
</organism>
<sequence length="218" mass="24969">MSELSNLYKTALFQLEISEAEQSVLEQVGYSLVGQADAFRRLQLVILKKESQYRYSSLLGTSVVMEFDWDSSTVCLTYLESEVRLSMKDFMLFVAYTDLLLAPIIPLGSLVELDRELLPDGLVSAMEDAKVPFMATIMGRRIISGPDDKEYIDYLASIYPYGMRLDVEPLFIPSYLISRVVQEGYSDVLDQNYVDKQYRRDYFQHNIFSITYSTEGGD</sequence>
<gene>
    <name evidence="1" type="ORF">B7711_02370</name>
</gene>
<comment type="caution">
    <text evidence="1">The sequence shown here is derived from an EMBL/GenBank/DDBJ whole genome shotgun (WGS) entry which is preliminary data.</text>
</comment>
<accession>A0ABD6RKL7</accession>
<evidence type="ECO:0000313" key="1">
    <source>
        <dbReference type="EMBL" id="ORO74248.1"/>
    </source>
</evidence>
<proteinExistence type="predicted"/>
<evidence type="ECO:0008006" key="3">
    <source>
        <dbReference type="Google" id="ProtNLM"/>
    </source>
</evidence>
<dbReference type="Pfam" id="PF13780">
    <property type="entry name" value="DUF4176"/>
    <property type="match status" value="1"/>
</dbReference>
<reference evidence="1 2" key="1">
    <citation type="journal article" date="2016" name="Eur. J. Clin. Microbiol. Infect. Dis.">
        <title>Whole genome sequencing as a tool for phylogenetic analysis of clinical strains of Mitis group streptococci.</title>
        <authorList>
            <person name="Rasmussen L.H."/>
            <person name="Dargis R."/>
            <person name="Hojholt K."/>
            <person name="Christensen J.J."/>
            <person name="Skovgaard O."/>
            <person name="Justesen U.S."/>
            <person name="Rosenvinge F.S."/>
            <person name="Moser C."/>
            <person name="Lukjancenko O."/>
            <person name="Rasmussen S."/>
            <person name="Nielsen X.C."/>
        </authorList>
    </citation>
    <scope>NUCLEOTIDE SEQUENCE [LARGE SCALE GENOMIC DNA]</scope>
    <source>
        <strain evidence="1 2">RH_5486_10</strain>
    </source>
</reference>